<proteinExistence type="predicted"/>
<evidence type="ECO:0000256" key="1">
    <source>
        <dbReference type="SAM" id="MobiDB-lite"/>
    </source>
</evidence>
<dbReference type="Proteomes" id="UP000823941">
    <property type="component" value="Chromosome 12"/>
</dbReference>
<name>A0ABQ7QMN5_PLUXY</name>
<protein>
    <submittedName>
        <fullName evidence="2">Uncharacterized protein</fullName>
    </submittedName>
</protein>
<keyword evidence="3" id="KW-1185">Reference proteome</keyword>
<feature type="region of interest" description="Disordered" evidence="1">
    <location>
        <begin position="1"/>
        <end position="53"/>
    </location>
</feature>
<sequence length="53" mass="5591">MPASATEKVSTDKPKHGNKTTTRGMTTAGDTASTRKPMQISFPSNPLSEIGLD</sequence>
<dbReference type="EMBL" id="JAHIBW010000012">
    <property type="protein sequence ID" value="KAG7306335.1"/>
    <property type="molecule type" value="Genomic_DNA"/>
</dbReference>
<comment type="caution">
    <text evidence="2">The sequence shown here is derived from an EMBL/GenBank/DDBJ whole genome shotgun (WGS) entry which is preliminary data.</text>
</comment>
<evidence type="ECO:0000313" key="3">
    <source>
        <dbReference type="Proteomes" id="UP000823941"/>
    </source>
</evidence>
<accession>A0ABQ7QMN5</accession>
<organism evidence="2 3">
    <name type="scientific">Plutella xylostella</name>
    <name type="common">Diamondback moth</name>
    <name type="synonym">Plutella maculipennis</name>
    <dbReference type="NCBI Taxonomy" id="51655"/>
    <lineage>
        <taxon>Eukaryota</taxon>
        <taxon>Metazoa</taxon>
        <taxon>Ecdysozoa</taxon>
        <taxon>Arthropoda</taxon>
        <taxon>Hexapoda</taxon>
        <taxon>Insecta</taxon>
        <taxon>Pterygota</taxon>
        <taxon>Neoptera</taxon>
        <taxon>Endopterygota</taxon>
        <taxon>Lepidoptera</taxon>
        <taxon>Glossata</taxon>
        <taxon>Ditrysia</taxon>
        <taxon>Yponomeutoidea</taxon>
        <taxon>Plutellidae</taxon>
        <taxon>Plutella</taxon>
    </lineage>
</organism>
<reference evidence="2 3" key="1">
    <citation type="submission" date="2021-06" db="EMBL/GenBank/DDBJ databases">
        <title>A haploid diamondback moth (Plutella xylostella L.) genome assembly resolves 31 chromosomes and identifies a diamide resistance mutation.</title>
        <authorList>
            <person name="Ward C.M."/>
            <person name="Perry K.D."/>
            <person name="Baker G."/>
            <person name="Powis K."/>
            <person name="Heckel D.G."/>
            <person name="Baxter S.W."/>
        </authorList>
    </citation>
    <scope>NUCLEOTIDE SEQUENCE [LARGE SCALE GENOMIC DNA]</scope>
    <source>
        <strain evidence="2 3">LV</strain>
        <tissue evidence="2">Single pupa</tissue>
    </source>
</reference>
<gene>
    <name evidence="2" type="ORF">JYU34_008949</name>
</gene>
<evidence type="ECO:0000313" key="2">
    <source>
        <dbReference type="EMBL" id="KAG7306335.1"/>
    </source>
</evidence>
<feature type="compositionally biased region" description="Low complexity" evidence="1">
    <location>
        <begin position="20"/>
        <end position="32"/>
    </location>
</feature>